<keyword evidence="3" id="KW-0255">Endonuclease</keyword>
<keyword evidence="3" id="KW-0540">Nuclease</keyword>
<keyword evidence="3" id="KW-0269">Exonuclease</keyword>
<sequence>MVPDRKSLRFATFNVAMSADNPGEIFAELKLARHRRYSHIAAIIQHLQPDVLLLCEFDHVGHGGDDGMLAFFQKEYLEKPQYGQAAIHFPYSYLPSTNTGLPVVEREDVSASPERAHGFGRHHGQYGFVVLSKYPLDTENSRSWQTLPWQNYPGSRMPLSYFEQKGLASIRLSSKNHIALPVIVNNQSIHLVACHPTPPVFDGPERRNLRRNADELQLLHDIVNNASFLIDDNGVKGGIDESEPFVIMGDLNADPVNGDGDKAQIRGLLSDPILQDVQPQSEGAAKALSNSRSRGKSRATHDRGLRLDYVLPSHHLKPIASGVFWPKVDDSFASFIYNEKGKAVSGCSSDHRLVYVDVIPQGPSQKPACENESQRT</sequence>
<protein>
    <submittedName>
        <fullName evidence="3">Endonuclease/exonuclease/phosphatase family protein</fullName>
    </submittedName>
</protein>
<name>A0A6M1RGH0_9GAMM</name>
<reference evidence="3 4" key="1">
    <citation type="submission" date="2020-02" db="EMBL/GenBank/DDBJ databases">
        <title>The draft genome of Grimontia sedimenta sp. nov., isolated from benthic sediments near coral reefs south of Kuwait.</title>
        <authorList>
            <person name="Mahmoud H.M."/>
            <person name="Jose L."/>
            <person name="Eapen S."/>
        </authorList>
    </citation>
    <scope>NUCLEOTIDE SEQUENCE [LARGE SCALE GENOMIC DNA]</scope>
    <source>
        <strain evidence="3 4">S25</strain>
    </source>
</reference>
<feature type="domain" description="Endonuclease/exonuclease/phosphatase" evidence="2">
    <location>
        <begin position="11"/>
        <end position="351"/>
    </location>
</feature>
<dbReference type="Gene3D" id="3.60.10.10">
    <property type="entry name" value="Endonuclease/exonuclease/phosphatase"/>
    <property type="match status" value="1"/>
</dbReference>
<feature type="region of interest" description="Disordered" evidence="1">
    <location>
        <begin position="279"/>
        <end position="301"/>
    </location>
</feature>
<keyword evidence="4" id="KW-1185">Reference proteome</keyword>
<proteinExistence type="predicted"/>
<evidence type="ECO:0000256" key="1">
    <source>
        <dbReference type="SAM" id="MobiDB-lite"/>
    </source>
</evidence>
<dbReference type="EMBL" id="JAALDL010000014">
    <property type="protein sequence ID" value="NGN99356.1"/>
    <property type="molecule type" value="Genomic_DNA"/>
</dbReference>
<dbReference type="Proteomes" id="UP000473008">
    <property type="component" value="Unassembled WGS sequence"/>
</dbReference>
<evidence type="ECO:0000313" key="4">
    <source>
        <dbReference type="Proteomes" id="UP000473008"/>
    </source>
</evidence>
<dbReference type="Pfam" id="PF03372">
    <property type="entry name" value="Exo_endo_phos"/>
    <property type="match status" value="1"/>
</dbReference>
<dbReference type="InterPro" id="IPR036691">
    <property type="entry name" value="Endo/exonu/phosph_ase_sf"/>
</dbReference>
<keyword evidence="3" id="KW-0378">Hydrolase</keyword>
<dbReference type="AlphaFoldDB" id="A0A6M1RGH0"/>
<dbReference type="SUPFAM" id="SSF56219">
    <property type="entry name" value="DNase I-like"/>
    <property type="match status" value="1"/>
</dbReference>
<comment type="caution">
    <text evidence="3">The sequence shown here is derived from an EMBL/GenBank/DDBJ whole genome shotgun (WGS) entry which is preliminary data.</text>
</comment>
<accession>A0A6M1RGH0</accession>
<dbReference type="GO" id="GO:0004519">
    <property type="term" value="F:endonuclease activity"/>
    <property type="evidence" value="ECO:0007669"/>
    <property type="project" value="UniProtKB-KW"/>
</dbReference>
<gene>
    <name evidence="3" type="ORF">G5S52_17390</name>
</gene>
<dbReference type="GO" id="GO:0004527">
    <property type="term" value="F:exonuclease activity"/>
    <property type="evidence" value="ECO:0007669"/>
    <property type="project" value="UniProtKB-KW"/>
</dbReference>
<dbReference type="RefSeq" id="WP_165016730.1">
    <property type="nucleotide sequence ID" value="NZ_JAALDL010000014.1"/>
</dbReference>
<evidence type="ECO:0000259" key="2">
    <source>
        <dbReference type="Pfam" id="PF03372"/>
    </source>
</evidence>
<dbReference type="InterPro" id="IPR005135">
    <property type="entry name" value="Endo/exonuclease/phosphatase"/>
</dbReference>
<evidence type="ECO:0000313" key="3">
    <source>
        <dbReference type="EMBL" id="NGN99356.1"/>
    </source>
</evidence>
<organism evidence="3 4">
    <name type="scientific">Grimontia sedimenti</name>
    <dbReference type="NCBI Taxonomy" id="2711294"/>
    <lineage>
        <taxon>Bacteria</taxon>
        <taxon>Pseudomonadati</taxon>
        <taxon>Pseudomonadota</taxon>
        <taxon>Gammaproteobacteria</taxon>
        <taxon>Vibrionales</taxon>
        <taxon>Vibrionaceae</taxon>
        <taxon>Grimontia</taxon>
    </lineage>
</organism>